<evidence type="ECO:0000313" key="2">
    <source>
        <dbReference type="EMBL" id="KAL0357559.1"/>
    </source>
</evidence>
<dbReference type="EMBL" id="JACGWM010000008">
    <property type="protein sequence ID" value="KAL0357559.1"/>
    <property type="molecule type" value="Genomic_DNA"/>
</dbReference>
<organism evidence="2">
    <name type="scientific">Sesamum calycinum</name>
    <dbReference type="NCBI Taxonomy" id="2727403"/>
    <lineage>
        <taxon>Eukaryota</taxon>
        <taxon>Viridiplantae</taxon>
        <taxon>Streptophyta</taxon>
        <taxon>Embryophyta</taxon>
        <taxon>Tracheophyta</taxon>
        <taxon>Spermatophyta</taxon>
        <taxon>Magnoliopsida</taxon>
        <taxon>eudicotyledons</taxon>
        <taxon>Gunneridae</taxon>
        <taxon>Pentapetalae</taxon>
        <taxon>asterids</taxon>
        <taxon>lamiids</taxon>
        <taxon>Lamiales</taxon>
        <taxon>Pedaliaceae</taxon>
        <taxon>Sesamum</taxon>
    </lineage>
</organism>
<reference evidence="2" key="1">
    <citation type="submission" date="2020-06" db="EMBL/GenBank/DDBJ databases">
        <authorList>
            <person name="Li T."/>
            <person name="Hu X."/>
            <person name="Zhang T."/>
            <person name="Song X."/>
            <person name="Zhang H."/>
            <person name="Dai N."/>
            <person name="Sheng W."/>
            <person name="Hou X."/>
            <person name="Wei L."/>
        </authorList>
    </citation>
    <scope>NUCLEOTIDE SEQUENCE</scope>
    <source>
        <strain evidence="2">KEN8</strain>
        <tissue evidence="2">Leaf</tissue>
    </source>
</reference>
<gene>
    <name evidence="2" type="ORF">Scaly_1441600</name>
</gene>
<feature type="compositionally biased region" description="Basic and acidic residues" evidence="1">
    <location>
        <begin position="31"/>
        <end position="61"/>
    </location>
</feature>
<sequence>MAFLLNKTTLSALRLHSQKSNDSLTISRRGFHVEPGAREKATEDVQEYEKKDSSKTQDLHNPENSPTTTVAQDQFPLDLCRVKYNKSLAEDPSLKRFKSHKKSLRRLKTVGDVLTIVVVAGKIISTEQFEDTMFSGFIAVVTWFSPKSIQLT</sequence>
<feature type="compositionally biased region" description="Polar residues" evidence="1">
    <location>
        <begin position="62"/>
        <end position="72"/>
    </location>
</feature>
<evidence type="ECO:0000256" key="1">
    <source>
        <dbReference type="SAM" id="MobiDB-lite"/>
    </source>
</evidence>
<dbReference type="PANTHER" id="PTHR36041:SF2">
    <property type="entry name" value="SUCCINATE DEHYDROGENASE SUBUNIT 7A, MITOCHONDRIAL-RELATED"/>
    <property type="match status" value="1"/>
</dbReference>
<protein>
    <submittedName>
        <fullName evidence="2">Succinate dehydrogenase subunitB, mitochondrial</fullName>
    </submittedName>
</protein>
<dbReference type="PANTHER" id="PTHR36041">
    <property type="entry name" value="SUCCINATE DEHYDROGENASE SUBUNIT 7A, MITOCHONDRIAL-RELATED"/>
    <property type="match status" value="1"/>
</dbReference>
<dbReference type="AlphaFoldDB" id="A0AAW2PMU3"/>
<accession>A0AAW2PMU3</accession>
<name>A0AAW2PMU3_9LAMI</name>
<reference evidence="2" key="2">
    <citation type="journal article" date="2024" name="Plant">
        <title>Genomic evolution and insights into agronomic trait innovations of Sesamum species.</title>
        <authorList>
            <person name="Miao H."/>
            <person name="Wang L."/>
            <person name="Qu L."/>
            <person name="Liu H."/>
            <person name="Sun Y."/>
            <person name="Le M."/>
            <person name="Wang Q."/>
            <person name="Wei S."/>
            <person name="Zheng Y."/>
            <person name="Lin W."/>
            <person name="Duan Y."/>
            <person name="Cao H."/>
            <person name="Xiong S."/>
            <person name="Wang X."/>
            <person name="Wei L."/>
            <person name="Li C."/>
            <person name="Ma Q."/>
            <person name="Ju M."/>
            <person name="Zhao R."/>
            <person name="Li G."/>
            <person name="Mu C."/>
            <person name="Tian Q."/>
            <person name="Mei H."/>
            <person name="Zhang T."/>
            <person name="Gao T."/>
            <person name="Zhang H."/>
        </authorList>
    </citation>
    <scope>NUCLEOTIDE SEQUENCE</scope>
    <source>
        <strain evidence="2">KEN8</strain>
    </source>
</reference>
<dbReference type="InterPro" id="IPR034573">
    <property type="entry name" value="SDH7"/>
</dbReference>
<dbReference type="GO" id="GO:0045273">
    <property type="term" value="C:respiratory chain complex II (succinate dehydrogenase)"/>
    <property type="evidence" value="ECO:0007669"/>
    <property type="project" value="InterPro"/>
</dbReference>
<comment type="caution">
    <text evidence="2">The sequence shown here is derived from an EMBL/GenBank/DDBJ whole genome shotgun (WGS) entry which is preliminary data.</text>
</comment>
<proteinExistence type="predicted"/>
<feature type="region of interest" description="Disordered" evidence="1">
    <location>
        <begin position="26"/>
        <end position="72"/>
    </location>
</feature>